<dbReference type="GO" id="GO:0006313">
    <property type="term" value="P:DNA transposition"/>
    <property type="evidence" value="ECO:0007669"/>
    <property type="project" value="InterPro"/>
</dbReference>
<dbReference type="Pfam" id="PF01548">
    <property type="entry name" value="DEDD_Tnp_IS110"/>
    <property type="match status" value="1"/>
</dbReference>
<dbReference type="EMBL" id="FNTI01000001">
    <property type="protein sequence ID" value="SEC43383.1"/>
    <property type="molecule type" value="Genomic_DNA"/>
</dbReference>
<dbReference type="InterPro" id="IPR002525">
    <property type="entry name" value="Transp_IS110-like_N"/>
</dbReference>
<evidence type="ECO:0000259" key="2">
    <source>
        <dbReference type="Pfam" id="PF02371"/>
    </source>
</evidence>
<dbReference type="RefSeq" id="WP_074831017.1">
    <property type="nucleotide sequence ID" value="NZ_FNTI01000001.1"/>
</dbReference>
<gene>
    <name evidence="3" type="ORF">SAMN05444171_1397</name>
</gene>
<dbReference type="PANTHER" id="PTHR33055:SF3">
    <property type="entry name" value="PUTATIVE TRANSPOSASE FOR IS117-RELATED"/>
    <property type="match status" value="1"/>
</dbReference>
<name>A0A1H4SH10_9BRAD</name>
<evidence type="ECO:0000313" key="4">
    <source>
        <dbReference type="Proteomes" id="UP000183208"/>
    </source>
</evidence>
<dbReference type="AlphaFoldDB" id="A0A1H4SH10"/>
<feature type="domain" description="Transposase IS110-like N-terminal" evidence="1">
    <location>
        <begin position="6"/>
        <end position="150"/>
    </location>
</feature>
<evidence type="ECO:0000313" key="3">
    <source>
        <dbReference type="EMBL" id="SEC43383.1"/>
    </source>
</evidence>
<dbReference type="Pfam" id="PF02371">
    <property type="entry name" value="Transposase_20"/>
    <property type="match status" value="1"/>
</dbReference>
<proteinExistence type="predicted"/>
<organism evidence="3 4">
    <name type="scientific">Bradyrhizobium lablabi</name>
    <dbReference type="NCBI Taxonomy" id="722472"/>
    <lineage>
        <taxon>Bacteria</taxon>
        <taxon>Pseudomonadati</taxon>
        <taxon>Pseudomonadota</taxon>
        <taxon>Alphaproteobacteria</taxon>
        <taxon>Hyphomicrobiales</taxon>
        <taxon>Nitrobacteraceae</taxon>
        <taxon>Bradyrhizobium</taxon>
    </lineage>
</organism>
<dbReference type="GO" id="GO:0004803">
    <property type="term" value="F:transposase activity"/>
    <property type="evidence" value="ECO:0007669"/>
    <property type="project" value="InterPro"/>
</dbReference>
<dbReference type="InterPro" id="IPR003346">
    <property type="entry name" value="Transposase_20"/>
</dbReference>
<dbReference type="NCBIfam" id="NF033542">
    <property type="entry name" value="transpos_IS110"/>
    <property type="match status" value="1"/>
</dbReference>
<dbReference type="PANTHER" id="PTHR33055">
    <property type="entry name" value="TRANSPOSASE FOR INSERTION SEQUENCE ELEMENT IS1111A"/>
    <property type="match status" value="1"/>
</dbReference>
<sequence length="344" mass="38900">MDHFGGLDVSVKETSICIVDDTGRIVKEVKVASEPAALLKVLGNPTYRFKRIGLEAGPLSQWLFSALAEAELPVICVETRHMQAVLKAQINKTDRNDARGIAQMIRAGLYRPVHVKTLRSQKLRMLLTHRKLLQSKAIAIENDLRGTLRNFGLKVGMAGKVRFEARIQQLVENIPDLAVLVEPLLIVRRVLREQIIILHRRLLAIVREDEVCRRLMTTPGVGPVVALTYRATVDVPARFRKSKSVGAVFGLTCSRYQSGEIDWSGKISRCGDEMMRTMLYEAAQSMMHSKKWSWLKAWAMQIARRRGMKKAIVALARRLAVIMHRIWIDGTEFRWTREQAAAAA</sequence>
<accession>A0A1H4SH10</accession>
<dbReference type="InterPro" id="IPR047650">
    <property type="entry name" value="Transpos_IS110"/>
</dbReference>
<protein>
    <submittedName>
        <fullName evidence="3">Transposase</fullName>
    </submittedName>
</protein>
<dbReference type="OrthoDB" id="7410629at2"/>
<evidence type="ECO:0000259" key="1">
    <source>
        <dbReference type="Pfam" id="PF01548"/>
    </source>
</evidence>
<dbReference type="Proteomes" id="UP000183208">
    <property type="component" value="Unassembled WGS sequence"/>
</dbReference>
<feature type="domain" description="Transposase IS116/IS110/IS902 C-terminal" evidence="2">
    <location>
        <begin position="212"/>
        <end position="293"/>
    </location>
</feature>
<reference evidence="3 4" key="1">
    <citation type="submission" date="2016-10" db="EMBL/GenBank/DDBJ databases">
        <authorList>
            <person name="de Groot N.N."/>
        </authorList>
    </citation>
    <scope>NUCLEOTIDE SEQUENCE [LARGE SCALE GENOMIC DNA]</scope>
    <source>
        <strain evidence="3 4">GAS522</strain>
    </source>
</reference>
<dbReference type="GO" id="GO:0003677">
    <property type="term" value="F:DNA binding"/>
    <property type="evidence" value="ECO:0007669"/>
    <property type="project" value="InterPro"/>
</dbReference>